<dbReference type="Gene3D" id="1.10.150.570">
    <property type="entry name" value="GidA associated domain, C-terminal subdomain"/>
    <property type="match status" value="1"/>
</dbReference>
<dbReference type="NCBIfam" id="TIGR00136">
    <property type="entry name" value="mnmG_gidA"/>
    <property type="match status" value="1"/>
</dbReference>
<dbReference type="PANTHER" id="PTHR11806:SF0">
    <property type="entry name" value="PROTEIN MTO1 HOMOLOG, MITOCHONDRIAL"/>
    <property type="match status" value="1"/>
</dbReference>
<dbReference type="InterPro" id="IPR004416">
    <property type="entry name" value="MnmG"/>
</dbReference>
<comment type="similarity">
    <text evidence="2">Belongs to the MnmG family.</text>
</comment>
<dbReference type="InterPro" id="IPR044920">
    <property type="entry name" value="MnmG_C_subdom_sf"/>
</dbReference>
<dbReference type="InterPro" id="IPR047001">
    <property type="entry name" value="MnmG_C_subdom"/>
</dbReference>
<dbReference type="Proteomes" id="UP001498398">
    <property type="component" value="Unassembled WGS sequence"/>
</dbReference>
<dbReference type="PROSITE" id="PS01280">
    <property type="entry name" value="GIDA_1"/>
    <property type="match status" value="1"/>
</dbReference>
<dbReference type="PROSITE" id="PS01281">
    <property type="entry name" value="GIDA_2"/>
    <property type="match status" value="1"/>
</dbReference>
<dbReference type="InterPro" id="IPR026904">
    <property type="entry name" value="MnmG_C"/>
</dbReference>
<protein>
    <submittedName>
        <fullName evidence="6">Mitochondrial Translation Optimization</fullName>
    </submittedName>
</protein>
<proteinExistence type="inferred from homology"/>
<evidence type="ECO:0000256" key="2">
    <source>
        <dbReference type="ARBA" id="ARBA00007653"/>
    </source>
</evidence>
<evidence type="ECO:0000259" key="5">
    <source>
        <dbReference type="SMART" id="SM01228"/>
    </source>
</evidence>
<evidence type="ECO:0000256" key="4">
    <source>
        <dbReference type="ARBA" id="ARBA00022827"/>
    </source>
</evidence>
<dbReference type="InterPro" id="IPR040131">
    <property type="entry name" value="MnmG_N"/>
</dbReference>
<dbReference type="InterPro" id="IPR049312">
    <property type="entry name" value="GIDA_C_N"/>
</dbReference>
<dbReference type="Pfam" id="PF13932">
    <property type="entry name" value="SAM_GIDA_C"/>
    <property type="match status" value="1"/>
</dbReference>
<sequence length="668" mass="73216">MLARTARTRSFRSCLNQSFKRAFASESSSVYDVCIIGGGHAGCEAAAASARTGAKTLLLTQKIDNIGELSCNPSIGGVGKGTLVREVDALDGLMGRVSDKAGIQFHILNRSKGAAVWGPRAQIDRTLYKQNMQAVLSEVPNLDICAGSVFDLVFGTAESSEKRWGSIAGVRLDSGEIVSCSQVVICTGTFLGGEIHIGMKRFPAGRINEAPSVGLSASLKAAGFKLARLQTGTPARLDGKTIDFSNLARQDGDKVPNPFSFLNSTVDNAHNQVCCYQTTTTAETHKIVLDNIHNSVHIQETKKGPRYCPSLEAKILRFGHRNSHNVWLEPEGYDSDVIYPNGISCSLPEEVQEPMMRTIPGLENVKMVRPAYGVEYDHVDARELKPTLETKRIQGLFLAGQINGTTGYEEAGAQGIVAGINAGLAALRKSPLVLTRADGYIGVMIDDLILKGTEEPYRMFTSRSEYRMTLRSDNADLRLTEKGRLAGAVSNMRWASFTSTRNAILKATEILKAYNLSPQKWAEKGFPVPLDGVRRSAFDMLRYPHITSSALGELIPELKLGLFDPRILARIDIDGRYSAQLFRQEAELKDFLDDENLLLDPQMDYGQIEGLSSEVRERLFFVRPTTIGAAKRMEGMTPSSVVSLLRHAKRTHRQHQAGYITEAQPFLA</sequence>
<evidence type="ECO:0000256" key="1">
    <source>
        <dbReference type="ARBA" id="ARBA00001974"/>
    </source>
</evidence>
<dbReference type="PANTHER" id="PTHR11806">
    <property type="entry name" value="GLUCOSE INHIBITED DIVISION PROTEIN A"/>
    <property type="match status" value="1"/>
</dbReference>
<dbReference type="HAMAP" id="MF_00129">
    <property type="entry name" value="MnmG_GidA"/>
    <property type="match status" value="1"/>
</dbReference>
<comment type="caution">
    <text evidence="6">The sequence shown here is derived from an EMBL/GenBank/DDBJ whole genome shotgun (WGS) entry which is preliminary data.</text>
</comment>
<dbReference type="Gene3D" id="3.50.50.60">
    <property type="entry name" value="FAD/NAD(P)-binding domain"/>
    <property type="match status" value="2"/>
</dbReference>
<dbReference type="InterPro" id="IPR036188">
    <property type="entry name" value="FAD/NAD-bd_sf"/>
</dbReference>
<keyword evidence="4" id="KW-0274">FAD</keyword>
<keyword evidence="3" id="KW-0285">Flavoprotein</keyword>
<dbReference type="InterPro" id="IPR002218">
    <property type="entry name" value="MnmG-rel"/>
</dbReference>
<name>A0ABR1IQV2_9AGAR</name>
<feature type="domain" description="tRNA uridine 5-carboxymethylaminomethyl modification enzyme C-terminal subdomain" evidence="5">
    <location>
        <begin position="575"/>
        <end position="646"/>
    </location>
</feature>
<evidence type="ECO:0000313" key="6">
    <source>
        <dbReference type="EMBL" id="KAK7438634.1"/>
    </source>
</evidence>
<accession>A0ABR1IQV2</accession>
<dbReference type="SUPFAM" id="SSF51905">
    <property type="entry name" value="FAD/NAD(P)-binding domain"/>
    <property type="match status" value="1"/>
</dbReference>
<dbReference type="Pfam" id="PF21680">
    <property type="entry name" value="GIDA_C_1st"/>
    <property type="match status" value="1"/>
</dbReference>
<comment type="cofactor">
    <cofactor evidence="1">
        <name>FAD</name>
        <dbReference type="ChEBI" id="CHEBI:57692"/>
    </cofactor>
</comment>
<dbReference type="InterPro" id="IPR020595">
    <property type="entry name" value="MnmG-rel_CS"/>
</dbReference>
<dbReference type="Pfam" id="PF01134">
    <property type="entry name" value="GIDA"/>
    <property type="match status" value="1"/>
</dbReference>
<dbReference type="EMBL" id="JBANRG010000078">
    <property type="protein sequence ID" value="KAK7438634.1"/>
    <property type="molecule type" value="Genomic_DNA"/>
</dbReference>
<evidence type="ECO:0000313" key="7">
    <source>
        <dbReference type="Proteomes" id="UP001498398"/>
    </source>
</evidence>
<keyword evidence="7" id="KW-1185">Reference proteome</keyword>
<reference evidence="6 7" key="1">
    <citation type="submission" date="2024-01" db="EMBL/GenBank/DDBJ databases">
        <title>A draft genome for the cacao thread blight pathogen Marasmiellus scandens.</title>
        <authorList>
            <person name="Baruah I.K."/>
            <person name="Leung J."/>
            <person name="Bukari Y."/>
            <person name="Amoako-Attah I."/>
            <person name="Meinhardt L.W."/>
            <person name="Bailey B.A."/>
            <person name="Cohen S.P."/>
        </authorList>
    </citation>
    <scope>NUCLEOTIDE SEQUENCE [LARGE SCALE GENOMIC DNA]</scope>
    <source>
        <strain evidence="6 7">GH-19</strain>
    </source>
</reference>
<evidence type="ECO:0000256" key="3">
    <source>
        <dbReference type="ARBA" id="ARBA00022630"/>
    </source>
</evidence>
<organism evidence="6 7">
    <name type="scientific">Marasmiellus scandens</name>
    <dbReference type="NCBI Taxonomy" id="2682957"/>
    <lineage>
        <taxon>Eukaryota</taxon>
        <taxon>Fungi</taxon>
        <taxon>Dikarya</taxon>
        <taxon>Basidiomycota</taxon>
        <taxon>Agaricomycotina</taxon>
        <taxon>Agaricomycetes</taxon>
        <taxon>Agaricomycetidae</taxon>
        <taxon>Agaricales</taxon>
        <taxon>Marasmiineae</taxon>
        <taxon>Omphalotaceae</taxon>
        <taxon>Marasmiellus</taxon>
    </lineage>
</organism>
<dbReference type="SMART" id="SM01228">
    <property type="entry name" value="GIDA_assoc_3"/>
    <property type="match status" value="1"/>
</dbReference>
<gene>
    <name evidence="6" type="primary">MTO1</name>
    <name evidence="6" type="ORF">VKT23_017967</name>
</gene>